<protein>
    <submittedName>
        <fullName evidence="2">Uncharacterized protein</fullName>
    </submittedName>
</protein>
<dbReference type="Proteomes" id="UP000008022">
    <property type="component" value="Unassembled WGS sequence"/>
</dbReference>
<organism evidence="2 3">
    <name type="scientific">Oryza rufipogon</name>
    <name type="common">Brownbeard rice</name>
    <name type="synonym">Asian wild rice</name>
    <dbReference type="NCBI Taxonomy" id="4529"/>
    <lineage>
        <taxon>Eukaryota</taxon>
        <taxon>Viridiplantae</taxon>
        <taxon>Streptophyta</taxon>
        <taxon>Embryophyta</taxon>
        <taxon>Tracheophyta</taxon>
        <taxon>Spermatophyta</taxon>
        <taxon>Magnoliopsida</taxon>
        <taxon>Liliopsida</taxon>
        <taxon>Poales</taxon>
        <taxon>Poaceae</taxon>
        <taxon>BOP clade</taxon>
        <taxon>Oryzoideae</taxon>
        <taxon>Oryzeae</taxon>
        <taxon>Oryzinae</taxon>
        <taxon>Oryza</taxon>
    </lineage>
</organism>
<dbReference type="AlphaFoldDB" id="A0A0E0N6K0"/>
<accession>A0A0E0N6K0</accession>
<dbReference type="HOGENOM" id="CLU_2376524_0_0_1"/>
<sequence length="100" mass="10845">MARGPSDSSTLTEGEKGGESADSATTATKTAAARRRQRRLPGRIFIFRQFWKLQVHMACLLNVLCSAPILPANHRVLLQAADTSTTMVNTGESSNHAFES</sequence>
<evidence type="ECO:0000256" key="1">
    <source>
        <dbReference type="SAM" id="MobiDB-lite"/>
    </source>
</evidence>
<proteinExistence type="predicted"/>
<evidence type="ECO:0000313" key="3">
    <source>
        <dbReference type="Proteomes" id="UP000008022"/>
    </source>
</evidence>
<evidence type="ECO:0000313" key="2">
    <source>
        <dbReference type="EnsemblPlants" id="ORUFI01G44630.1"/>
    </source>
</evidence>
<reference evidence="3" key="1">
    <citation type="submission" date="2013-06" db="EMBL/GenBank/DDBJ databases">
        <authorList>
            <person name="Zhao Q."/>
        </authorList>
    </citation>
    <scope>NUCLEOTIDE SEQUENCE</scope>
    <source>
        <strain evidence="3">cv. W1943</strain>
    </source>
</reference>
<dbReference type="EnsemblPlants" id="ORUFI01G44630.1">
    <property type="protein sequence ID" value="ORUFI01G44630.1"/>
    <property type="gene ID" value="ORUFI01G44630"/>
</dbReference>
<name>A0A0E0N6K0_ORYRU</name>
<reference evidence="2" key="2">
    <citation type="submission" date="2015-06" db="UniProtKB">
        <authorList>
            <consortium name="EnsemblPlants"/>
        </authorList>
    </citation>
    <scope>IDENTIFICATION</scope>
</reference>
<feature type="compositionally biased region" description="Polar residues" evidence="1">
    <location>
        <begin position="1"/>
        <end position="12"/>
    </location>
</feature>
<keyword evidence="3" id="KW-1185">Reference proteome</keyword>
<feature type="region of interest" description="Disordered" evidence="1">
    <location>
        <begin position="1"/>
        <end position="35"/>
    </location>
</feature>
<dbReference type="Gramene" id="ORUFI01G44630.1">
    <property type="protein sequence ID" value="ORUFI01G44630.1"/>
    <property type="gene ID" value="ORUFI01G44630"/>
</dbReference>